<dbReference type="PROSITE" id="PS50206">
    <property type="entry name" value="RHODANESE_3"/>
    <property type="match status" value="1"/>
</dbReference>
<dbReference type="eggNOG" id="KOG3772">
    <property type="taxonomic scope" value="Eukaryota"/>
</dbReference>
<evidence type="ECO:0000313" key="13">
    <source>
        <dbReference type="EMBL" id="CAR22651.1"/>
    </source>
</evidence>
<dbReference type="InterPro" id="IPR036873">
    <property type="entry name" value="Rhodanese-like_dom_sf"/>
</dbReference>
<dbReference type="EMBL" id="CU928168">
    <property type="protein sequence ID" value="CAR22651.1"/>
    <property type="molecule type" value="Genomic_DNA"/>
</dbReference>
<dbReference type="RefSeq" id="XP_002553089.1">
    <property type="nucleotide sequence ID" value="XM_002553043.1"/>
</dbReference>
<comment type="catalytic activity">
    <reaction evidence="8 10">
        <text>O-phospho-L-tyrosyl-[protein] + H2O = L-tyrosyl-[protein] + phosphate</text>
        <dbReference type="Rhea" id="RHEA:10684"/>
        <dbReference type="Rhea" id="RHEA-COMP:10136"/>
        <dbReference type="Rhea" id="RHEA-COMP:20101"/>
        <dbReference type="ChEBI" id="CHEBI:15377"/>
        <dbReference type="ChEBI" id="CHEBI:43474"/>
        <dbReference type="ChEBI" id="CHEBI:46858"/>
        <dbReference type="ChEBI" id="CHEBI:61978"/>
        <dbReference type="EC" id="3.1.3.48"/>
    </reaction>
</comment>
<evidence type="ECO:0000256" key="3">
    <source>
        <dbReference type="ARBA" id="ARBA00022618"/>
    </source>
</evidence>
<name>C5DGV9_LACTC</name>
<dbReference type="GO" id="GO:0010971">
    <property type="term" value="P:positive regulation of G2/M transition of mitotic cell cycle"/>
    <property type="evidence" value="ECO:0007669"/>
    <property type="project" value="TreeGrafter"/>
</dbReference>
<dbReference type="GO" id="GO:0000086">
    <property type="term" value="P:G2/M transition of mitotic cell cycle"/>
    <property type="evidence" value="ECO:0007669"/>
    <property type="project" value="TreeGrafter"/>
</dbReference>
<sequence length="572" mass="64262">MSDPKIFVRKAKRTTLQEGGNFLKNINLLVGINRRKSGKSRAARGGDAPGLNHPQSNLQQNETEKTTFAADSVFGAQVLHISSENSSTSCEEDDEEKGEGEGESCNSPVVRQPFFPILDSPSEDVFEHSMRLKPQRAPAPFLARIGNERANSASLAAIKNSDGFNLRSRPLKRQPSGVKKEHATSQVAKGQLRRIHSMYASQKEVSKGLEVPKMRSLEEPEAECDIECPAYESKLERSGIPHYFDNKTDDNLPRISVETLVNIMDGDVKKQYDTVHIVDCRFEYEYQGGHIGDAINISSQTSLESVFIHNRKNYCKSHLPSLVIFHCEFSSYRGPIMASHLRNCDRMLNYDNYPKLHYPDILIVEGGYKSFFEKYSHRCFPRRYIEMGSQDHIDKCESEMEKFRRNSKRVATKSNSLHSLNKGNVTSRASTPFRSEFASRNQSCFSDYKKHDRPGLSHYTTKSNLSFRYEAPPKLTLSQFSMNSGSGSPSSVSSSAASSRALLLDELQDDLESSDFDNISFEENEHPHTYCGGTDPVLALNSPKASLLSSIFQEEEVDSRYPSKQLANATTK</sequence>
<evidence type="ECO:0000256" key="11">
    <source>
        <dbReference type="SAM" id="MobiDB-lite"/>
    </source>
</evidence>
<feature type="region of interest" description="Disordered" evidence="11">
    <location>
        <begin position="34"/>
        <end position="64"/>
    </location>
</feature>
<evidence type="ECO:0000256" key="1">
    <source>
        <dbReference type="ARBA" id="ARBA00011065"/>
    </source>
</evidence>
<dbReference type="OrthoDB" id="26523at2759"/>
<dbReference type="Proteomes" id="UP000002036">
    <property type="component" value="Chromosome D"/>
</dbReference>
<keyword evidence="5 10" id="KW-0378">Hydrolase</keyword>
<dbReference type="InterPro" id="IPR000751">
    <property type="entry name" value="MPI_Phosphatase"/>
</dbReference>
<dbReference type="PANTHER" id="PTHR10828">
    <property type="entry name" value="M-PHASE INDUCER PHOSPHATASE DUAL SPECIFICITY PHOSPHATASE CDC25"/>
    <property type="match status" value="1"/>
</dbReference>
<dbReference type="PRINTS" id="PR00716">
    <property type="entry name" value="MPIPHPHTASE"/>
</dbReference>
<evidence type="ECO:0000256" key="2">
    <source>
        <dbReference type="ARBA" id="ARBA00013064"/>
    </source>
</evidence>
<comment type="function">
    <text evidence="10">Tyrosine protein phosphatase which functions as a dosage-dependent inducer of mitotic progression.</text>
</comment>
<evidence type="ECO:0000313" key="14">
    <source>
        <dbReference type="Proteomes" id="UP000002036"/>
    </source>
</evidence>
<dbReference type="EC" id="3.1.3.48" evidence="2 10"/>
<dbReference type="HOGENOM" id="CLU_496118_0_0_1"/>
<dbReference type="OMA" id="DKCETEM"/>
<reference evidence="13 14" key="1">
    <citation type="journal article" date="2009" name="Genome Res.">
        <title>Comparative genomics of protoploid Saccharomycetaceae.</title>
        <authorList>
            <consortium name="The Genolevures Consortium"/>
            <person name="Souciet J.-L."/>
            <person name="Dujon B."/>
            <person name="Gaillardin C."/>
            <person name="Johnston M."/>
            <person name="Baret P.V."/>
            <person name="Cliften P."/>
            <person name="Sherman D.J."/>
            <person name="Weissenbach J."/>
            <person name="Westhof E."/>
            <person name="Wincker P."/>
            <person name="Jubin C."/>
            <person name="Poulain J."/>
            <person name="Barbe V."/>
            <person name="Segurens B."/>
            <person name="Artiguenave F."/>
            <person name="Anthouard V."/>
            <person name="Vacherie B."/>
            <person name="Val M.-E."/>
            <person name="Fulton R.S."/>
            <person name="Minx P."/>
            <person name="Wilson R."/>
            <person name="Durrens P."/>
            <person name="Jean G."/>
            <person name="Marck C."/>
            <person name="Martin T."/>
            <person name="Nikolski M."/>
            <person name="Rolland T."/>
            <person name="Seret M.-L."/>
            <person name="Casaregola S."/>
            <person name="Despons L."/>
            <person name="Fairhead C."/>
            <person name="Fischer G."/>
            <person name="Lafontaine I."/>
            <person name="Leh V."/>
            <person name="Lemaire M."/>
            <person name="de Montigny J."/>
            <person name="Neuveglise C."/>
            <person name="Thierry A."/>
            <person name="Blanc-Lenfle I."/>
            <person name="Bleykasten C."/>
            <person name="Diffels J."/>
            <person name="Fritsch E."/>
            <person name="Frangeul L."/>
            <person name="Goeffon A."/>
            <person name="Jauniaux N."/>
            <person name="Kachouri-Lafond R."/>
            <person name="Payen C."/>
            <person name="Potier S."/>
            <person name="Pribylova L."/>
            <person name="Ozanne C."/>
            <person name="Richard G.-F."/>
            <person name="Sacerdot C."/>
            <person name="Straub M.-L."/>
            <person name="Talla E."/>
        </authorList>
    </citation>
    <scope>NUCLEOTIDE SEQUENCE [LARGE SCALE GENOMIC DNA]</scope>
    <source>
        <strain evidence="14">ATCC 56472 / CBS 6340 / NRRL Y-8284</strain>
    </source>
</reference>
<evidence type="ECO:0000256" key="8">
    <source>
        <dbReference type="ARBA" id="ARBA00051722"/>
    </source>
</evidence>
<dbReference type="FunFam" id="3.40.250.10:FF:000021">
    <property type="entry name" value="M-phase inducer phosphatase cdc-25.2"/>
    <property type="match status" value="1"/>
</dbReference>
<evidence type="ECO:0000256" key="9">
    <source>
        <dbReference type="ARBA" id="ARBA00067190"/>
    </source>
</evidence>
<dbReference type="InterPro" id="IPR001763">
    <property type="entry name" value="Rhodanese-like_dom"/>
</dbReference>
<feature type="region of interest" description="Disordered" evidence="11">
    <location>
        <begin position="83"/>
        <end position="110"/>
    </location>
</feature>
<dbReference type="Pfam" id="PF00581">
    <property type="entry name" value="Rhodanese"/>
    <property type="match status" value="1"/>
</dbReference>
<dbReference type="CDD" id="cd01530">
    <property type="entry name" value="Cdc25"/>
    <property type="match status" value="1"/>
</dbReference>
<dbReference type="KEGG" id="lth:KLTH0D08690g"/>
<feature type="region of interest" description="Disordered" evidence="11">
    <location>
        <begin position="166"/>
        <end position="185"/>
    </location>
</feature>
<keyword evidence="3 10" id="KW-0132">Cell division</keyword>
<evidence type="ECO:0000259" key="12">
    <source>
        <dbReference type="PROSITE" id="PS50206"/>
    </source>
</evidence>
<gene>
    <name evidence="13" type="ordered locus">KLTH0D08690g</name>
</gene>
<dbReference type="GeneID" id="8295325"/>
<keyword evidence="4 10" id="KW-0498">Mitosis</keyword>
<evidence type="ECO:0000256" key="6">
    <source>
        <dbReference type="ARBA" id="ARBA00022912"/>
    </source>
</evidence>
<dbReference type="AlphaFoldDB" id="C5DGV9"/>
<dbReference type="SMART" id="SM00450">
    <property type="entry name" value="RHOD"/>
    <property type="match status" value="1"/>
</dbReference>
<dbReference type="Gene3D" id="3.40.250.10">
    <property type="entry name" value="Rhodanese-like domain"/>
    <property type="match status" value="1"/>
</dbReference>
<keyword evidence="7 10" id="KW-0131">Cell cycle</keyword>
<feature type="domain" description="Rhodanese" evidence="12">
    <location>
        <begin position="271"/>
        <end position="380"/>
    </location>
</feature>
<dbReference type="GO" id="GO:0005737">
    <property type="term" value="C:cytoplasm"/>
    <property type="evidence" value="ECO:0007669"/>
    <property type="project" value="TreeGrafter"/>
</dbReference>
<dbReference type="GO" id="GO:0110032">
    <property type="term" value="P:positive regulation of G2/MI transition of meiotic cell cycle"/>
    <property type="evidence" value="ECO:0007669"/>
    <property type="project" value="TreeGrafter"/>
</dbReference>
<proteinExistence type="inferred from homology"/>
<dbReference type="FunCoup" id="C5DGV9">
    <property type="interactions" value="296"/>
</dbReference>
<keyword evidence="14" id="KW-1185">Reference proteome</keyword>
<keyword evidence="6 10" id="KW-0904">Protein phosphatase</keyword>
<protein>
    <recommendedName>
        <fullName evidence="9 10">M-phase inducer phosphatase</fullName>
        <ecNumber evidence="2 10">3.1.3.48</ecNumber>
    </recommendedName>
</protein>
<organism evidence="13 14">
    <name type="scientific">Lachancea thermotolerans (strain ATCC 56472 / CBS 6340 / NRRL Y-8284)</name>
    <name type="common">Yeast</name>
    <name type="synonym">Kluyveromyces thermotolerans</name>
    <dbReference type="NCBI Taxonomy" id="559295"/>
    <lineage>
        <taxon>Eukaryota</taxon>
        <taxon>Fungi</taxon>
        <taxon>Dikarya</taxon>
        <taxon>Ascomycota</taxon>
        <taxon>Saccharomycotina</taxon>
        <taxon>Saccharomycetes</taxon>
        <taxon>Saccharomycetales</taxon>
        <taxon>Saccharomycetaceae</taxon>
        <taxon>Lachancea</taxon>
    </lineage>
</organism>
<dbReference type="STRING" id="559295.C5DGV9"/>
<comment type="similarity">
    <text evidence="1 10">Belongs to the MPI phosphatase family.</text>
</comment>
<evidence type="ECO:0000256" key="5">
    <source>
        <dbReference type="ARBA" id="ARBA00022801"/>
    </source>
</evidence>
<evidence type="ECO:0000256" key="10">
    <source>
        <dbReference type="RuleBase" id="RU368028"/>
    </source>
</evidence>
<evidence type="ECO:0000256" key="4">
    <source>
        <dbReference type="ARBA" id="ARBA00022776"/>
    </source>
</evidence>
<accession>C5DGV9</accession>
<dbReference type="PANTHER" id="PTHR10828:SF17">
    <property type="entry name" value="PROTEIN-TYROSINE-PHOSPHATASE"/>
    <property type="match status" value="1"/>
</dbReference>
<dbReference type="InParanoid" id="C5DGV9"/>
<dbReference type="SUPFAM" id="SSF52821">
    <property type="entry name" value="Rhodanese/Cell cycle control phosphatase"/>
    <property type="match status" value="1"/>
</dbReference>
<feature type="compositionally biased region" description="Acidic residues" evidence="11">
    <location>
        <begin position="90"/>
        <end position="102"/>
    </location>
</feature>
<dbReference type="GO" id="GO:0005634">
    <property type="term" value="C:nucleus"/>
    <property type="evidence" value="ECO:0007669"/>
    <property type="project" value="TreeGrafter"/>
</dbReference>
<evidence type="ECO:0000256" key="7">
    <source>
        <dbReference type="ARBA" id="ARBA00023306"/>
    </source>
</evidence>
<dbReference type="GO" id="GO:0051301">
    <property type="term" value="P:cell division"/>
    <property type="evidence" value="ECO:0007669"/>
    <property type="project" value="UniProtKB-UniRule"/>
</dbReference>
<dbReference type="GO" id="GO:0004725">
    <property type="term" value="F:protein tyrosine phosphatase activity"/>
    <property type="evidence" value="ECO:0007669"/>
    <property type="project" value="UniProtKB-UniRule"/>
</dbReference>